<keyword evidence="4" id="KW-0521">NADP</keyword>
<evidence type="ECO:0000256" key="3">
    <source>
        <dbReference type="ARBA" id="ARBA00022619"/>
    </source>
</evidence>
<evidence type="ECO:0000256" key="7">
    <source>
        <dbReference type="ARBA" id="ARBA00049020"/>
    </source>
</evidence>
<comment type="catalytic activity">
    <reaction evidence="6">
        <text>2,5-diamino-6-(1-D-ribitylamino)pyrimidin-4(3H)-one 5'-phosphate + NAD(+) = 2,5-diamino-6-(1-D-ribosylamino)pyrimidin-4(3H)-one 5'-phosphate + NADH + H(+)</text>
        <dbReference type="Rhea" id="RHEA:27274"/>
        <dbReference type="ChEBI" id="CHEBI:15378"/>
        <dbReference type="ChEBI" id="CHEBI:57540"/>
        <dbReference type="ChEBI" id="CHEBI:57945"/>
        <dbReference type="ChEBI" id="CHEBI:58890"/>
        <dbReference type="ChEBI" id="CHEBI:59545"/>
        <dbReference type="EC" id="1.1.1.302"/>
    </reaction>
</comment>
<evidence type="ECO:0000259" key="9">
    <source>
        <dbReference type="Pfam" id="PF01872"/>
    </source>
</evidence>
<dbReference type="InterPro" id="IPR050765">
    <property type="entry name" value="Riboflavin_Biosynth_HTPR"/>
</dbReference>
<dbReference type="AlphaFoldDB" id="A0A6A9QCL3"/>
<comment type="pathway">
    <text evidence="1">Cofactor biosynthesis; riboflavin biosynthesis.</text>
</comment>
<dbReference type="InterPro" id="IPR002734">
    <property type="entry name" value="RibDG_C"/>
</dbReference>
<dbReference type="SUPFAM" id="SSF53597">
    <property type="entry name" value="Dihydrofolate reductase-like"/>
    <property type="match status" value="1"/>
</dbReference>
<keyword evidence="5 10" id="KW-0560">Oxidoreductase</keyword>
<organism evidence="10 11">
    <name type="scientific">Acidianus infernus</name>
    <dbReference type="NCBI Taxonomy" id="12915"/>
    <lineage>
        <taxon>Archaea</taxon>
        <taxon>Thermoproteota</taxon>
        <taxon>Thermoprotei</taxon>
        <taxon>Sulfolobales</taxon>
        <taxon>Sulfolobaceae</taxon>
        <taxon>Acidianus</taxon>
    </lineage>
</organism>
<dbReference type="InterPro" id="IPR006401">
    <property type="entry name" value="Rib_reduct_arc"/>
</dbReference>
<feature type="domain" description="Bacterial bifunctional deaminase-reductase C-terminal" evidence="9">
    <location>
        <begin position="2"/>
        <end position="205"/>
    </location>
</feature>
<dbReference type="Gene3D" id="3.40.430.10">
    <property type="entry name" value="Dihydrofolate Reductase, subunit A"/>
    <property type="match status" value="1"/>
</dbReference>
<comment type="caution">
    <text evidence="10">The sequence shown here is derived from an EMBL/GenBank/DDBJ whole genome shotgun (WGS) entry which is preliminary data.</text>
</comment>
<dbReference type="EC" id="1.1.1.302" evidence="8"/>
<proteinExistence type="inferred from homology"/>
<dbReference type="RefSeq" id="WP_155862978.1">
    <property type="nucleotide sequence ID" value="NZ_JBGTCZ010000100.1"/>
</dbReference>
<keyword evidence="3" id="KW-0686">Riboflavin biosynthesis</keyword>
<keyword evidence="11" id="KW-1185">Reference proteome</keyword>
<comment type="similarity">
    <text evidence="2">Belongs to the HTP reductase family.</text>
</comment>
<dbReference type="OrthoDB" id="10178at2157"/>
<comment type="catalytic activity">
    <reaction evidence="7">
        <text>2,5-diamino-6-(1-D-ribitylamino)pyrimidin-4(3H)-one 5'-phosphate + NADP(+) = 2,5-diamino-6-(1-D-ribosylamino)pyrimidin-4(3H)-one 5'-phosphate + NADPH + H(+)</text>
        <dbReference type="Rhea" id="RHEA:27278"/>
        <dbReference type="ChEBI" id="CHEBI:15378"/>
        <dbReference type="ChEBI" id="CHEBI:57783"/>
        <dbReference type="ChEBI" id="CHEBI:58349"/>
        <dbReference type="ChEBI" id="CHEBI:58890"/>
        <dbReference type="ChEBI" id="CHEBI:59545"/>
        <dbReference type="EC" id="1.1.1.302"/>
    </reaction>
</comment>
<evidence type="ECO:0000256" key="5">
    <source>
        <dbReference type="ARBA" id="ARBA00023002"/>
    </source>
</evidence>
<name>A0A6A9QCL3_ACIIN</name>
<dbReference type="PANTHER" id="PTHR38011">
    <property type="entry name" value="DIHYDROFOLATE REDUCTASE FAMILY PROTEIN (AFU_ORTHOLOGUE AFUA_8G06820)"/>
    <property type="match status" value="1"/>
</dbReference>
<evidence type="ECO:0000256" key="1">
    <source>
        <dbReference type="ARBA" id="ARBA00005104"/>
    </source>
</evidence>
<accession>A0A6A9QCL3</accession>
<reference evidence="10 11" key="1">
    <citation type="submission" date="2019-10" db="EMBL/GenBank/DDBJ databases">
        <title>Genome Sequences from Six Type Strain Members of the Archaeal Family Sulfolobaceae: Acidianus ambivalens, Acidianus infernus, Metallosphaera prunae, Stygiolobus azoricus, Sulfolobus metallicus, and Sulfurisphaera ohwakuensis.</title>
        <authorList>
            <person name="Counts J.A."/>
            <person name="Kelly R.M."/>
        </authorList>
    </citation>
    <scope>NUCLEOTIDE SEQUENCE [LARGE SCALE GENOMIC DNA]</scope>
    <source>
        <strain evidence="10 11">DSM 3191</strain>
    </source>
</reference>
<dbReference type="Proteomes" id="UP000440125">
    <property type="component" value="Unassembled WGS sequence"/>
</dbReference>
<dbReference type="InterPro" id="IPR024072">
    <property type="entry name" value="DHFR-like_dom_sf"/>
</dbReference>
<gene>
    <name evidence="10" type="ORF">D1867_04500</name>
</gene>
<dbReference type="Pfam" id="PF01872">
    <property type="entry name" value="RibD_C"/>
    <property type="match status" value="1"/>
</dbReference>
<dbReference type="GO" id="GO:0009231">
    <property type="term" value="P:riboflavin biosynthetic process"/>
    <property type="evidence" value="ECO:0007669"/>
    <property type="project" value="UniProtKB-KW"/>
</dbReference>
<evidence type="ECO:0000256" key="4">
    <source>
        <dbReference type="ARBA" id="ARBA00022857"/>
    </source>
</evidence>
<dbReference type="PANTHER" id="PTHR38011:SF7">
    <property type="entry name" value="2,5-DIAMINO-6-RIBOSYLAMINO-4(3H)-PYRIMIDINONE 5'-PHOSPHATE REDUCTASE"/>
    <property type="match status" value="1"/>
</dbReference>
<evidence type="ECO:0000256" key="6">
    <source>
        <dbReference type="ARBA" id="ARBA00047550"/>
    </source>
</evidence>
<dbReference type="GO" id="GO:0008703">
    <property type="term" value="F:5-amino-6-(5-phosphoribosylamino)uracil reductase activity"/>
    <property type="evidence" value="ECO:0007669"/>
    <property type="project" value="InterPro"/>
</dbReference>
<sequence>MYVIIFSTITIDGKLASKDYYSELSCKYDKVRQHILRSEVDAIMIGGNTVRIDNPSLTLKYAHGKNPIRVIISNSLNFDINYKIFNIPPQTIIYTSNSSENKDIENKLKEKGVIIRKLDNFNICNVMNDLESNFNVHKVMIEGGGKLIWSVIKENCFDELRITISPRIFGNGVSLANGEGFLGKNSPKLDLEDVKICECKEEVHLIYKNHNKIKNL</sequence>
<protein>
    <recommendedName>
        <fullName evidence="8">2,5-diamino-6-(ribosylamino)-4(3H)-pyrimidinone 5'-phosphate reductase</fullName>
        <ecNumber evidence="8">1.1.1.302</ecNumber>
    </recommendedName>
</protein>
<evidence type="ECO:0000313" key="10">
    <source>
        <dbReference type="EMBL" id="MUM64519.1"/>
    </source>
</evidence>
<dbReference type="EMBL" id="WFIY01000004">
    <property type="protein sequence ID" value="MUM64519.1"/>
    <property type="molecule type" value="Genomic_DNA"/>
</dbReference>
<evidence type="ECO:0000256" key="8">
    <source>
        <dbReference type="NCBIfam" id="TIGR01508"/>
    </source>
</evidence>
<evidence type="ECO:0000313" key="11">
    <source>
        <dbReference type="Proteomes" id="UP000440125"/>
    </source>
</evidence>
<dbReference type="NCBIfam" id="TIGR01508">
    <property type="entry name" value="rib_reduct_arch"/>
    <property type="match status" value="1"/>
</dbReference>
<evidence type="ECO:0000256" key="2">
    <source>
        <dbReference type="ARBA" id="ARBA00009723"/>
    </source>
</evidence>